<gene>
    <name evidence="2" type="ORF">PFISCL1PPCAC_13875</name>
</gene>
<comment type="caution">
    <text evidence="2">The sequence shown here is derived from an EMBL/GenBank/DDBJ whole genome shotgun (WGS) entry which is preliminary data.</text>
</comment>
<feature type="chain" id="PRO_5043641331" description="G protein-coupled receptor" evidence="1">
    <location>
        <begin position="23"/>
        <end position="101"/>
    </location>
</feature>
<protein>
    <recommendedName>
        <fullName evidence="4">G protein-coupled receptor</fullName>
    </recommendedName>
</protein>
<evidence type="ECO:0000313" key="2">
    <source>
        <dbReference type="EMBL" id="GMT22578.1"/>
    </source>
</evidence>
<evidence type="ECO:0000256" key="1">
    <source>
        <dbReference type="SAM" id="SignalP"/>
    </source>
</evidence>
<dbReference type="EMBL" id="BTSY01000004">
    <property type="protein sequence ID" value="GMT22578.1"/>
    <property type="molecule type" value="Genomic_DNA"/>
</dbReference>
<evidence type="ECO:0000313" key="3">
    <source>
        <dbReference type="Proteomes" id="UP001432322"/>
    </source>
</evidence>
<evidence type="ECO:0008006" key="4">
    <source>
        <dbReference type="Google" id="ProtNLM"/>
    </source>
</evidence>
<feature type="non-terminal residue" evidence="2">
    <location>
        <position position="1"/>
    </location>
</feature>
<dbReference type="Proteomes" id="UP001432322">
    <property type="component" value="Unassembled WGS sequence"/>
</dbReference>
<keyword evidence="3" id="KW-1185">Reference proteome</keyword>
<organism evidence="2 3">
    <name type="scientific">Pristionchus fissidentatus</name>
    <dbReference type="NCBI Taxonomy" id="1538716"/>
    <lineage>
        <taxon>Eukaryota</taxon>
        <taxon>Metazoa</taxon>
        <taxon>Ecdysozoa</taxon>
        <taxon>Nematoda</taxon>
        <taxon>Chromadorea</taxon>
        <taxon>Rhabditida</taxon>
        <taxon>Rhabditina</taxon>
        <taxon>Diplogasteromorpha</taxon>
        <taxon>Diplogasteroidea</taxon>
        <taxon>Neodiplogasteridae</taxon>
        <taxon>Pristionchus</taxon>
    </lineage>
</organism>
<feature type="signal peptide" evidence="1">
    <location>
        <begin position="1"/>
        <end position="22"/>
    </location>
</feature>
<dbReference type="Pfam" id="PF10318">
    <property type="entry name" value="7TM_GPCR_Srh"/>
    <property type="match status" value="1"/>
</dbReference>
<sequence length="101" mass="11353">VSTLLNAVAFVCLLRETPQSQAKFRKYLIYIQVRTGICLYGKIAPCGGYCVGWVCRLGVPMRFCLALTMWILTNTGLSIITCFVFRHQSIVSEGSRLKFNP</sequence>
<dbReference type="AlphaFoldDB" id="A0AAV5VT06"/>
<proteinExistence type="predicted"/>
<reference evidence="2" key="1">
    <citation type="submission" date="2023-10" db="EMBL/GenBank/DDBJ databases">
        <title>Genome assembly of Pristionchus species.</title>
        <authorList>
            <person name="Yoshida K."/>
            <person name="Sommer R.J."/>
        </authorList>
    </citation>
    <scope>NUCLEOTIDE SEQUENCE</scope>
    <source>
        <strain evidence="2">RS5133</strain>
    </source>
</reference>
<feature type="non-terminal residue" evidence="2">
    <location>
        <position position="101"/>
    </location>
</feature>
<keyword evidence="1" id="KW-0732">Signal</keyword>
<accession>A0AAV5VT06</accession>
<dbReference type="InterPro" id="IPR019422">
    <property type="entry name" value="7TM_GPCR_serpentine_rcpt_Srh"/>
</dbReference>
<name>A0AAV5VT06_9BILA</name>